<evidence type="ECO:0000259" key="3">
    <source>
        <dbReference type="Pfam" id="PF17853"/>
    </source>
</evidence>
<dbReference type="RefSeq" id="WP_343047885.1">
    <property type="nucleotide sequence ID" value="NZ_JACCAA010000001.1"/>
</dbReference>
<dbReference type="EMBL" id="JACCAA010000001">
    <property type="protein sequence ID" value="NYG60728.1"/>
    <property type="molecule type" value="Genomic_DNA"/>
</dbReference>
<feature type="domain" description="CdaR GGDEF-like" evidence="3">
    <location>
        <begin position="176"/>
        <end position="283"/>
    </location>
</feature>
<dbReference type="Pfam" id="PF17853">
    <property type="entry name" value="GGDEF_2"/>
    <property type="match status" value="1"/>
</dbReference>
<feature type="domain" description="PucR C-terminal helix-turn-helix" evidence="2">
    <location>
        <begin position="331"/>
        <end position="387"/>
    </location>
</feature>
<evidence type="ECO:0000259" key="2">
    <source>
        <dbReference type="Pfam" id="PF13556"/>
    </source>
</evidence>
<comment type="caution">
    <text evidence="4">The sequence shown here is derived from an EMBL/GenBank/DDBJ whole genome shotgun (WGS) entry which is preliminary data.</text>
</comment>
<dbReference type="AlphaFoldDB" id="A0A7Y9S644"/>
<dbReference type="Pfam" id="PF13556">
    <property type="entry name" value="HTH_30"/>
    <property type="match status" value="1"/>
</dbReference>
<gene>
    <name evidence="4" type="ORF">BJ980_003651</name>
</gene>
<dbReference type="InterPro" id="IPR051448">
    <property type="entry name" value="CdaR-like_regulators"/>
</dbReference>
<evidence type="ECO:0008006" key="6">
    <source>
        <dbReference type="Google" id="ProtNLM"/>
    </source>
</evidence>
<reference evidence="4 5" key="1">
    <citation type="submission" date="2020-07" db="EMBL/GenBank/DDBJ databases">
        <title>Sequencing the genomes of 1000 actinobacteria strains.</title>
        <authorList>
            <person name="Klenk H.-P."/>
        </authorList>
    </citation>
    <scope>NUCLEOTIDE SEQUENCE [LARGE SCALE GENOMIC DNA]</scope>
    <source>
        <strain evidence="4 5">DSM 23819</strain>
    </source>
</reference>
<dbReference type="PANTHER" id="PTHR33744">
    <property type="entry name" value="CARBOHYDRATE DIACID REGULATOR"/>
    <property type="match status" value="1"/>
</dbReference>
<protein>
    <recommendedName>
        <fullName evidence="6">PucR family transcriptional regulator</fullName>
    </recommendedName>
</protein>
<dbReference type="InterPro" id="IPR041522">
    <property type="entry name" value="CdaR_GGDEF"/>
</dbReference>
<dbReference type="PANTHER" id="PTHR33744:SF7">
    <property type="entry name" value="PUCR FAMILY TRANSCRIPTIONAL REGULATOR"/>
    <property type="match status" value="1"/>
</dbReference>
<evidence type="ECO:0000313" key="5">
    <source>
        <dbReference type="Proteomes" id="UP000540656"/>
    </source>
</evidence>
<dbReference type="Gene3D" id="1.10.10.2840">
    <property type="entry name" value="PucR C-terminal helix-turn-helix domain"/>
    <property type="match status" value="1"/>
</dbReference>
<accession>A0A7Y9S644</accession>
<keyword evidence="5" id="KW-1185">Reference proteome</keyword>
<dbReference type="InterPro" id="IPR025736">
    <property type="entry name" value="PucR_C-HTH_dom"/>
</dbReference>
<dbReference type="Proteomes" id="UP000540656">
    <property type="component" value="Unassembled WGS sequence"/>
</dbReference>
<comment type="similarity">
    <text evidence="1">Belongs to the CdaR family.</text>
</comment>
<organism evidence="4 5">
    <name type="scientific">Nocardioides daedukensis</name>
    <dbReference type="NCBI Taxonomy" id="634462"/>
    <lineage>
        <taxon>Bacteria</taxon>
        <taxon>Bacillati</taxon>
        <taxon>Actinomycetota</taxon>
        <taxon>Actinomycetes</taxon>
        <taxon>Propionibacteriales</taxon>
        <taxon>Nocardioidaceae</taxon>
        <taxon>Nocardioides</taxon>
    </lineage>
</organism>
<proteinExistence type="inferred from homology"/>
<evidence type="ECO:0000256" key="1">
    <source>
        <dbReference type="ARBA" id="ARBA00006754"/>
    </source>
</evidence>
<evidence type="ECO:0000313" key="4">
    <source>
        <dbReference type="EMBL" id="NYG60728.1"/>
    </source>
</evidence>
<sequence>MPQPDSPSPRERSALALQRAAGQLGTAAMAGMDTQKAWFRDLSAEDRSWVGMIVQAGISEFVRWFGEHGDSWQLSTETDTAIASQVFGAAPRALTGVITLEQTVALVRLTIDVVEENLDDLLDAELAPLVHEGLLRYGRELAFATAEVYARAAESRGAWDARLEALVVDTVIRSDGDKTVLSRANALGWSNRGDVVVVLGPMAGGSTVTAFDDVRRTARSAGMDALCAAQGDQMVVILGGVTEPARAAASLVKHFGEGAVVFGPPTDDLLSAHRSAAAALSGHRVAGAWPAAPVPVAAGDLLPERILAGDAEARRHLVEQAYTPLAGRRGLLETLEAWFGHGRSVEATARAMFVHPNTIRYRLRQVGELTGLTPTEPRDAQTLGFALTCGRLDALTDQ</sequence>
<dbReference type="InterPro" id="IPR042070">
    <property type="entry name" value="PucR_C-HTH_sf"/>
</dbReference>
<name>A0A7Y9S644_9ACTN</name>